<evidence type="ECO:0000259" key="10">
    <source>
        <dbReference type="PROSITE" id="PS50112"/>
    </source>
</evidence>
<evidence type="ECO:0000256" key="2">
    <source>
        <dbReference type="ARBA" id="ARBA00004236"/>
    </source>
</evidence>
<protein>
    <recommendedName>
        <fullName evidence="3">histidine kinase</fullName>
        <ecNumber evidence="3">2.7.13.3</ecNumber>
    </recommendedName>
</protein>
<evidence type="ECO:0000256" key="3">
    <source>
        <dbReference type="ARBA" id="ARBA00012438"/>
    </source>
</evidence>
<dbReference type="Gene3D" id="3.30.450.20">
    <property type="entry name" value="PAS domain"/>
    <property type="match status" value="1"/>
</dbReference>
<dbReference type="GO" id="GO:0005886">
    <property type="term" value="C:plasma membrane"/>
    <property type="evidence" value="ECO:0007669"/>
    <property type="project" value="UniProtKB-SubCell"/>
</dbReference>
<dbReference type="AlphaFoldDB" id="A0A8J3C4N3"/>
<sequence length="620" mass="66782">MTATAKGPPEAALLRVLLVEDNPGDAELAREQLTGLPGVRFEVREADRLSEAWDSIAREAVDAVVLDLNLPDSWGIDTLRRLRERHRGLPITVVAGSLPDDFRSLLVSEGASDVIDKDDSRPCVLARSVMYAVSRQEATLQAQSVSALVRADPDAIIVYDDDGVVRFVNDAATRIFGRPAERFVGAEFGFSFASGGTTEIDIMAGSMHRVGEMRTVRVEWMGCQMWLAAIRDVTEQRMVLRQLHEAQKLDALGRLAGGVAHDFNNMLAIVLSAADVLEDMVAGNQQAIKLIGQVQRASTRASAIANQLLAFGRDSSTNPEPLDLNNLVQGCVDMLCRLLGKNIDVVAQLDPNIGTICADATQLEQILMNLVINARDAMPEGGRIRITTAAVVLGPDDPFRSPDLQPGEYTRVSVEDNGTGMPEEIRSKIFEPFFTTKEPGKGTGLGLATTFGIVAQAGGSIAVDSRAGVGTTFTVHLPVVRPSPPVHSQVDGETAPLPRSGSVLVVDDEADLRDVVADMLGAAGYDVGVACSGAEAVALAETRRFEMLLTDINMPKMNGFECADLIREIHPRIAVVFMTANPVEADDRVGANAEAAILPKPFQQRALLGRVRQSWPQPER</sequence>
<comment type="caution">
    <text evidence="11">The sequence shown here is derived from an EMBL/GenBank/DDBJ whole genome shotgun (WGS) entry which is preliminary data.</text>
</comment>
<dbReference type="InterPro" id="IPR013656">
    <property type="entry name" value="PAS_4"/>
</dbReference>
<dbReference type="CDD" id="cd00156">
    <property type="entry name" value="REC"/>
    <property type="match status" value="2"/>
</dbReference>
<comment type="catalytic activity">
    <reaction evidence="1">
        <text>ATP + protein L-histidine = ADP + protein N-phospho-L-histidine.</text>
        <dbReference type="EC" id="2.7.13.3"/>
    </reaction>
</comment>
<reference evidence="11" key="1">
    <citation type="journal article" date="2014" name="Int. J. Syst. Evol. Microbiol.">
        <title>Complete genome sequence of Corynebacterium casei LMG S-19264T (=DSM 44701T), isolated from a smear-ripened cheese.</title>
        <authorList>
            <consortium name="US DOE Joint Genome Institute (JGI-PGF)"/>
            <person name="Walter F."/>
            <person name="Albersmeier A."/>
            <person name="Kalinowski J."/>
            <person name="Ruckert C."/>
        </authorList>
    </citation>
    <scope>NUCLEOTIDE SEQUENCE</scope>
    <source>
        <strain evidence="11">CGMCC 4.7299</strain>
    </source>
</reference>
<dbReference type="InterPro" id="IPR005467">
    <property type="entry name" value="His_kinase_dom"/>
</dbReference>
<dbReference type="PANTHER" id="PTHR43065">
    <property type="entry name" value="SENSOR HISTIDINE KINASE"/>
    <property type="match status" value="1"/>
</dbReference>
<dbReference type="Pfam" id="PF02518">
    <property type="entry name" value="HATPase_c"/>
    <property type="match status" value="1"/>
</dbReference>
<name>A0A8J3C4N3_9ACTN</name>
<dbReference type="GO" id="GO:0000155">
    <property type="term" value="F:phosphorelay sensor kinase activity"/>
    <property type="evidence" value="ECO:0007669"/>
    <property type="project" value="InterPro"/>
</dbReference>
<gene>
    <name evidence="11" type="ORF">GCM10012284_46410</name>
</gene>
<dbReference type="InterPro" id="IPR036890">
    <property type="entry name" value="HATPase_C_sf"/>
</dbReference>
<evidence type="ECO:0000256" key="5">
    <source>
        <dbReference type="ARBA" id="ARBA00022777"/>
    </source>
</evidence>
<dbReference type="PROSITE" id="PS50109">
    <property type="entry name" value="HIS_KIN"/>
    <property type="match status" value="1"/>
</dbReference>
<dbReference type="SMART" id="SM00448">
    <property type="entry name" value="REC"/>
    <property type="match status" value="2"/>
</dbReference>
<dbReference type="InterPro" id="IPR003594">
    <property type="entry name" value="HATPase_dom"/>
</dbReference>
<evidence type="ECO:0000313" key="11">
    <source>
        <dbReference type="EMBL" id="GGL06941.1"/>
    </source>
</evidence>
<dbReference type="PROSITE" id="PS50110">
    <property type="entry name" value="RESPONSE_REGULATORY"/>
    <property type="match status" value="2"/>
</dbReference>
<feature type="domain" description="Histidine kinase" evidence="8">
    <location>
        <begin position="258"/>
        <end position="481"/>
    </location>
</feature>
<dbReference type="CDD" id="cd00130">
    <property type="entry name" value="PAS"/>
    <property type="match status" value="1"/>
</dbReference>
<feature type="modified residue" description="4-aspartylphosphate" evidence="7">
    <location>
        <position position="67"/>
    </location>
</feature>
<dbReference type="Proteomes" id="UP000656042">
    <property type="component" value="Unassembled WGS sequence"/>
</dbReference>
<dbReference type="InterPro" id="IPR004358">
    <property type="entry name" value="Sig_transdc_His_kin-like_C"/>
</dbReference>
<dbReference type="SUPFAM" id="SSF47384">
    <property type="entry name" value="Homodimeric domain of signal transducing histidine kinase"/>
    <property type="match status" value="1"/>
</dbReference>
<dbReference type="SMART" id="SM00388">
    <property type="entry name" value="HisKA"/>
    <property type="match status" value="1"/>
</dbReference>
<evidence type="ECO:0000256" key="4">
    <source>
        <dbReference type="ARBA" id="ARBA00022553"/>
    </source>
</evidence>
<dbReference type="InterPro" id="IPR035965">
    <property type="entry name" value="PAS-like_dom_sf"/>
</dbReference>
<dbReference type="SUPFAM" id="SSF52172">
    <property type="entry name" value="CheY-like"/>
    <property type="match status" value="2"/>
</dbReference>
<comment type="subcellular location">
    <subcellularLocation>
        <location evidence="2">Cell membrane</location>
    </subcellularLocation>
</comment>
<dbReference type="Pfam" id="PF00072">
    <property type="entry name" value="Response_reg"/>
    <property type="match status" value="2"/>
</dbReference>
<dbReference type="SUPFAM" id="SSF55785">
    <property type="entry name" value="PYP-like sensor domain (PAS domain)"/>
    <property type="match status" value="1"/>
</dbReference>
<dbReference type="InterPro" id="IPR003661">
    <property type="entry name" value="HisK_dim/P_dom"/>
</dbReference>
<dbReference type="EC" id="2.7.13.3" evidence="3"/>
<dbReference type="EMBL" id="BMMX01000026">
    <property type="protein sequence ID" value="GGL06941.1"/>
    <property type="molecule type" value="Genomic_DNA"/>
</dbReference>
<evidence type="ECO:0000313" key="12">
    <source>
        <dbReference type="Proteomes" id="UP000656042"/>
    </source>
</evidence>
<dbReference type="SMART" id="SM00387">
    <property type="entry name" value="HATPase_c"/>
    <property type="match status" value="1"/>
</dbReference>
<dbReference type="InterPro" id="IPR000014">
    <property type="entry name" value="PAS"/>
</dbReference>
<evidence type="ECO:0000256" key="1">
    <source>
        <dbReference type="ARBA" id="ARBA00000085"/>
    </source>
</evidence>
<evidence type="ECO:0000259" key="8">
    <source>
        <dbReference type="PROSITE" id="PS50109"/>
    </source>
</evidence>
<evidence type="ECO:0000259" key="9">
    <source>
        <dbReference type="PROSITE" id="PS50110"/>
    </source>
</evidence>
<dbReference type="InterPro" id="IPR001789">
    <property type="entry name" value="Sig_transdc_resp-reg_receiver"/>
</dbReference>
<dbReference type="Gene3D" id="1.10.287.130">
    <property type="match status" value="1"/>
</dbReference>
<organism evidence="11 12">
    <name type="scientific">Mangrovihabitans endophyticus</name>
    <dbReference type="NCBI Taxonomy" id="1751298"/>
    <lineage>
        <taxon>Bacteria</taxon>
        <taxon>Bacillati</taxon>
        <taxon>Actinomycetota</taxon>
        <taxon>Actinomycetes</taxon>
        <taxon>Micromonosporales</taxon>
        <taxon>Micromonosporaceae</taxon>
        <taxon>Mangrovihabitans</taxon>
    </lineage>
</organism>
<evidence type="ECO:0000256" key="7">
    <source>
        <dbReference type="PROSITE-ProRule" id="PRU00169"/>
    </source>
</evidence>
<keyword evidence="12" id="KW-1185">Reference proteome</keyword>
<dbReference type="InterPro" id="IPR036097">
    <property type="entry name" value="HisK_dim/P_sf"/>
</dbReference>
<evidence type="ECO:0000256" key="6">
    <source>
        <dbReference type="ARBA" id="ARBA00023012"/>
    </source>
</evidence>
<keyword evidence="5 11" id="KW-0418">Kinase</keyword>
<feature type="domain" description="Response regulatory" evidence="9">
    <location>
        <begin position="15"/>
        <end position="132"/>
    </location>
</feature>
<dbReference type="Gene3D" id="3.30.565.10">
    <property type="entry name" value="Histidine kinase-like ATPase, C-terminal domain"/>
    <property type="match status" value="1"/>
</dbReference>
<feature type="modified residue" description="4-aspartylphosphate" evidence="7">
    <location>
        <position position="551"/>
    </location>
</feature>
<accession>A0A8J3C4N3</accession>
<reference evidence="11" key="2">
    <citation type="submission" date="2020-09" db="EMBL/GenBank/DDBJ databases">
        <authorList>
            <person name="Sun Q."/>
            <person name="Zhou Y."/>
        </authorList>
    </citation>
    <scope>NUCLEOTIDE SEQUENCE</scope>
    <source>
        <strain evidence="11">CGMCC 4.7299</strain>
    </source>
</reference>
<keyword evidence="4 7" id="KW-0597">Phosphoprotein</keyword>
<dbReference type="PANTHER" id="PTHR43065:SF42">
    <property type="entry name" value="TWO-COMPONENT SENSOR PPRA"/>
    <property type="match status" value="1"/>
</dbReference>
<feature type="domain" description="PAS" evidence="10">
    <location>
        <begin position="141"/>
        <end position="185"/>
    </location>
</feature>
<dbReference type="SUPFAM" id="SSF55874">
    <property type="entry name" value="ATPase domain of HSP90 chaperone/DNA topoisomerase II/histidine kinase"/>
    <property type="match status" value="1"/>
</dbReference>
<dbReference type="PROSITE" id="PS50112">
    <property type="entry name" value="PAS"/>
    <property type="match status" value="1"/>
</dbReference>
<proteinExistence type="predicted"/>
<dbReference type="PRINTS" id="PR00344">
    <property type="entry name" value="BCTRLSENSOR"/>
</dbReference>
<keyword evidence="5 11" id="KW-0808">Transferase</keyword>
<dbReference type="Gene3D" id="3.40.50.2300">
    <property type="match status" value="2"/>
</dbReference>
<dbReference type="InterPro" id="IPR011006">
    <property type="entry name" value="CheY-like_superfamily"/>
</dbReference>
<keyword evidence="6" id="KW-0902">Two-component regulatory system</keyword>
<feature type="domain" description="Response regulatory" evidence="9">
    <location>
        <begin position="502"/>
        <end position="615"/>
    </location>
</feature>
<dbReference type="Pfam" id="PF08448">
    <property type="entry name" value="PAS_4"/>
    <property type="match status" value="1"/>
</dbReference>
<dbReference type="RefSeq" id="WP_189081404.1">
    <property type="nucleotide sequence ID" value="NZ_BMMX01000026.1"/>
</dbReference>